<evidence type="ECO:0000313" key="2">
    <source>
        <dbReference type="EMBL" id="OGG39575.1"/>
    </source>
</evidence>
<dbReference type="AlphaFoldDB" id="A0A1F6BRL5"/>
<dbReference type="EMBL" id="MFKI01000008">
    <property type="protein sequence ID" value="OGG39575.1"/>
    <property type="molecule type" value="Genomic_DNA"/>
</dbReference>
<gene>
    <name evidence="2" type="ORF">A2127_01680</name>
</gene>
<keyword evidence="1" id="KW-0812">Transmembrane</keyword>
<reference evidence="2 3" key="1">
    <citation type="journal article" date="2016" name="Nat. Commun.">
        <title>Thousands of microbial genomes shed light on interconnected biogeochemical processes in an aquifer system.</title>
        <authorList>
            <person name="Anantharaman K."/>
            <person name="Brown C.T."/>
            <person name="Hug L.A."/>
            <person name="Sharon I."/>
            <person name="Castelle C.J."/>
            <person name="Probst A.J."/>
            <person name="Thomas B.C."/>
            <person name="Singh A."/>
            <person name="Wilkins M.J."/>
            <person name="Karaoz U."/>
            <person name="Brodie E.L."/>
            <person name="Williams K.H."/>
            <person name="Hubbard S.S."/>
            <person name="Banfield J.F."/>
        </authorList>
    </citation>
    <scope>NUCLEOTIDE SEQUENCE [LARGE SCALE GENOMIC DNA]</scope>
</reference>
<name>A0A1F6BRL5_9BACT</name>
<comment type="caution">
    <text evidence="2">The sequence shown here is derived from an EMBL/GenBank/DDBJ whole genome shotgun (WGS) entry which is preliminary data.</text>
</comment>
<evidence type="ECO:0000313" key="3">
    <source>
        <dbReference type="Proteomes" id="UP000179324"/>
    </source>
</evidence>
<proteinExistence type="predicted"/>
<accession>A0A1F6BRL5</accession>
<dbReference type="SUPFAM" id="SSF48452">
    <property type="entry name" value="TPR-like"/>
    <property type="match status" value="1"/>
</dbReference>
<dbReference type="Gene3D" id="1.25.40.10">
    <property type="entry name" value="Tetratricopeptide repeat domain"/>
    <property type="match status" value="1"/>
</dbReference>
<dbReference type="InterPro" id="IPR011990">
    <property type="entry name" value="TPR-like_helical_dom_sf"/>
</dbReference>
<sequence length="204" mass="22738">MSTVIKKVAIVAGIVVVAVGLYWGALLPYRKAKAFIGSVRALQSVKTVQEVESRFQEVLDIASPVGHDETVGFVVEQLTNVIRSRPPEEVGRLIVDYAEEVSHPVLADSQSPELTKMILKMGIVYQAAWLLYADETYAGKAEELYLEGLKISPNRPQFLYGLFDLYASGGRRAEAIEIGKEIVRFWPNDSLLEQKLRLLGYIPE</sequence>
<protein>
    <submittedName>
        <fullName evidence="2">Uncharacterized protein</fullName>
    </submittedName>
</protein>
<feature type="transmembrane region" description="Helical" evidence="1">
    <location>
        <begin position="7"/>
        <end position="25"/>
    </location>
</feature>
<evidence type="ECO:0000256" key="1">
    <source>
        <dbReference type="SAM" id="Phobius"/>
    </source>
</evidence>
<organism evidence="2 3">
    <name type="scientific">Candidatus Jorgensenbacteria bacterium GWC1_48_12</name>
    <dbReference type="NCBI Taxonomy" id="1798469"/>
    <lineage>
        <taxon>Bacteria</taxon>
        <taxon>Candidatus Joergenseniibacteriota</taxon>
    </lineage>
</organism>
<keyword evidence="1" id="KW-0472">Membrane</keyword>
<keyword evidence="1" id="KW-1133">Transmembrane helix</keyword>
<dbReference type="Proteomes" id="UP000179324">
    <property type="component" value="Unassembled WGS sequence"/>
</dbReference>